<feature type="signal peptide" evidence="1">
    <location>
        <begin position="1"/>
        <end position="18"/>
    </location>
</feature>
<dbReference type="Pfam" id="PF17251">
    <property type="entry name" value="Pom"/>
    <property type="match status" value="1"/>
</dbReference>
<keyword evidence="1" id="KW-0732">Signal</keyword>
<dbReference type="Gene3D" id="2.40.128.90">
    <property type="entry name" value="OMPT-like"/>
    <property type="match status" value="1"/>
</dbReference>
<dbReference type="InterPro" id="IPR053724">
    <property type="entry name" value="OMP_A26_sf"/>
</dbReference>
<dbReference type="Proteomes" id="UP000055136">
    <property type="component" value="Chromosome"/>
</dbReference>
<feature type="chain" id="PRO_5006604796" description="Protochlamydia outer membrane protein domain-containing protein" evidence="1">
    <location>
        <begin position="19"/>
        <end position="329"/>
    </location>
</feature>
<evidence type="ECO:0000313" key="3">
    <source>
        <dbReference type="EMBL" id="ALP52091.1"/>
    </source>
</evidence>
<reference evidence="3" key="1">
    <citation type="submission" date="2015-10" db="EMBL/GenBank/DDBJ databases">
        <title>Description of Candidatus Tenderia electrophaga gen. nov, sp. nov., an Uncultivated Electroautotroph from a Biocathode Enrichment.</title>
        <authorList>
            <person name="Eddie B.J."/>
            <person name="Malanoski A.P."/>
            <person name="Wang Z."/>
            <person name="Hall R.J."/>
            <person name="Oh S.D."/>
            <person name="Heiner C."/>
            <person name="Lin B."/>
            <person name="Strycharz-Glaven S.M."/>
        </authorList>
    </citation>
    <scope>NUCLEOTIDE SEQUENCE [LARGE SCALE GENOMIC DNA]</scope>
    <source>
        <strain evidence="3">NRL1</strain>
    </source>
</reference>
<protein>
    <recommendedName>
        <fullName evidence="2">Protochlamydia outer membrane protein domain-containing protein</fullName>
    </recommendedName>
</protein>
<evidence type="ECO:0000259" key="2">
    <source>
        <dbReference type="Pfam" id="PF17251"/>
    </source>
</evidence>
<organism evidence="3 4">
    <name type="scientific">Candidatus Tenderia electrophaga</name>
    <dbReference type="NCBI Taxonomy" id="1748243"/>
    <lineage>
        <taxon>Bacteria</taxon>
        <taxon>Pseudomonadati</taxon>
        <taxon>Pseudomonadota</taxon>
        <taxon>Gammaproteobacteria</taxon>
        <taxon>Candidatus Tenderiales</taxon>
        <taxon>Candidatus Tenderiaceae</taxon>
        <taxon>Candidatus Tenderia</taxon>
    </lineage>
</organism>
<evidence type="ECO:0000313" key="4">
    <source>
        <dbReference type="Proteomes" id="UP000055136"/>
    </source>
</evidence>
<dbReference type="STRING" id="1748243.Tel_02445"/>
<dbReference type="KEGG" id="tee:Tel_02445"/>
<sequence>MRAGLAALLLLCAAPAVAETALAVALEGGYRFDALDWNIAGWNTDSGNPDQQRSGEYVNVLSELSWSDVQIAQVGLSFEARDGRLYLRGQAFYGEVLDGDNRDSDYDYDNRQGEFSRSDNGVFGDTLDAGISLGYRYDVAWGDASPIHIMPVVGAAIHQQNFGMNDGYQTLYVPYAERLGHPQAGVPDTSVVGPDLLAGLNSSYDTEWTTGWVGLDIWRTLTPRLSLRLNAQFHTGDYAAVANWNLRQDLAHPVSFAHWADGQGLVLGVGGEYALSPALLLKFGVNYGKWDTDPGIDRVYFSDGSRVETPLNQVNWESLAFNLGLALRL</sequence>
<dbReference type="AlphaFoldDB" id="A0A0S2TA95"/>
<dbReference type="EMBL" id="CP013099">
    <property type="protein sequence ID" value="ALP52091.1"/>
    <property type="molecule type" value="Genomic_DNA"/>
</dbReference>
<evidence type="ECO:0000256" key="1">
    <source>
        <dbReference type="SAM" id="SignalP"/>
    </source>
</evidence>
<keyword evidence="4" id="KW-1185">Reference proteome</keyword>
<proteinExistence type="predicted"/>
<dbReference type="InterPro" id="IPR035163">
    <property type="entry name" value="Pom"/>
</dbReference>
<name>A0A0S2TA95_9GAMM</name>
<accession>A0A0S2TA95</accession>
<gene>
    <name evidence="3" type="ORF">Tel_02445</name>
</gene>
<feature type="domain" description="Protochlamydia outer membrane protein" evidence="2">
    <location>
        <begin position="26"/>
        <end position="326"/>
    </location>
</feature>